<feature type="region of interest" description="Disordered" evidence="1">
    <location>
        <begin position="1122"/>
        <end position="1495"/>
    </location>
</feature>
<feature type="compositionally biased region" description="Basic and acidic residues" evidence="1">
    <location>
        <begin position="855"/>
        <end position="865"/>
    </location>
</feature>
<dbReference type="Proteomes" id="UP000283509">
    <property type="component" value="Unassembled WGS sequence"/>
</dbReference>
<feature type="compositionally biased region" description="Low complexity" evidence="1">
    <location>
        <begin position="1369"/>
        <end position="1383"/>
    </location>
</feature>
<feature type="compositionally biased region" description="Basic and acidic residues" evidence="1">
    <location>
        <begin position="1145"/>
        <end position="1159"/>
    </location>
</feature>
<gene>
    <name evidence="2" type="ORF">C7M84_018618</name>
</gene>
<feature type="compositionally biased region" description="Basic and acidic residues" evidence="1">
    <location>
        <begin position="726"/>
        <end position="753"/>
    </location>
</feature>
<feature type="region of interest" description="Disordered" evidence="1">
    <location>
        <begin position="268"/>
        <end position="348"/>
    </location>
</feature>
<feature type="compositionally biased region" description="Polar residues" evidence="1">
    <location>
        <begin position="775"/>
        <end position="789"/>
    </location>
</feature>
<feature type="region of interest" description="Disordered" evidence="1">
    <location>
        <begin position="102"/>
        <end position="175"/>
    </location>
</feature>
<feature type="region of interest" description="Disordered" evidence="1">
    <location>
        <begin position="215"/>
        <end position="243"/>
    </location>
</feature>
<feature type="compositionally biased region" description="Basic and acidic residues" evidence="1">
    <location>
        <begin position="1306"/>
        <end position="1320"/>
    </location>
</feature>
<feature type="compositionally biased region" description="Basic and acidic residues" evidence="1">
    <location>
        <begin position="122"/>
        <end position="131"/>
    </location>
</feature>
<feature type="region of interest" description="Disordered" evidence="1">
    <location>
        <begin position="1024"/>
        <end position="1110"/>
    </location>
</feature>
<feature type="compositionally biased region" description="Polar residues" evidence="1">
    <location>
        <begin position="306"/>
        <end position="320"/>
    </location>
</feature>
<dbReference type="OrthoDB" id="193931at2759"/>
<feature type="compositionally biased region" description="Polar residues" evidence="1">
    <location>
        <begin position="1476"/>
        <end position="1495"/>
    </location>
</feature>
<feature type="region of interest" description="Disordered" evidence="1">
    <location>
        <begin position="453"/>
        <end position="478"/>
    </location>
</feature>
<name>A0A3R7MJR0_PENVA</name>
<feature type="compositionally biased region" description="Low complexity" evidence="1">
    <location>
        <begin position="1075"/>
        <end position="1090"/>
    </location>
</feature>
<feature type="region of interest" description="Disordered" evidence="1">
    <location>
        <begin position="1"/>
        <end position="85"/>
    </location>
</feature>
<accession>A0A3R7MJR0</accession>
<feature type="compositionally biased region" description="Polar residues" evidence="1">
    <location>
        <begin position="269"/>
        <end position="284"/>
    </location>
</feature>
<feature type="compositionally biased region" description="Polar residues" evidence="1">
    <location>
        <begin position="1029"/>
        <end position="1041"/>
    </location>
</feature>
<reference evidence="2 3" key="2">
    <citation type="submission" date="2019-01" db="EMBL/GenBank/DDBJ databases">
        <title>The decoding of complex shrimp genome reveals the adaptation for benthos swimmer, frequently molting mechanism and breeding impact on genome.</title>
        <authorList>
            <person name="Sun Y."/>
            <person name="Gao Y."/>
            <person name="Yu Y."/>
        </authorList>
    </citation>
    <scope>NUCLEOTIDE SEQUENCE [LARGE SCALE GENOMIC DNA]</scope>
    <source>
        <tissue evidence="2">Muscle</tissue>
    </source>
</reference>
<feature type="compositionally biased region" description="Basic and acidic residues" evidence="1">
    <location>
        <begin position="628"/>
        <end position="642"/>
    </location>
</feature>
<comment type="caution">
    <text evidence="2">The sequence shown here is derived from an EMBL/GenBank/DDBJ whole genome shotgun (WGS) entry which is preliminary data.</text>
</comment>
<evidence type="ECO:0000256" key="1">
    <source>
        <dbReference type="SAM" id="MobiDB-lite"/>
    </source>
</evidence>
<feature type="compositionally biased region" description="Basic residues" evidence="1">
    <location>
        <begin position="888"/>
        <end position="898"/>
    </location>
</feature>
<reference evidence="2 3" key="1">
    <citation type="submission" date="2018-04" db="EMBL/GenBank/DDBJ databases">
        <authorList>
            <person name="Zhang X."/>
            <person name="Yuan J."/>
            <person name="Li F."/>
            <person name="Xiang J."/>
        </authorList>
    </citation>
    <scope>NUCLEOTIDE SEQUENCE [LARGE SCALE GENOMIC DNA]</scope>
    <source>
        <tissue evidence="2">Muscle</tissue>
    </source>
</reference>
<feature type="compositionally biased region" description="Basic and acidic residues" evidence="1">
    <location>
        <begin position="704"/>
        <end position="718"/>
    </location>
</feature>
<evidence type="ECO:0000313" key="2">
    <source>
        <dbReference type="EMBL" id="ROT63495.1"/>
    </source>
</evidence>
<protein>
    <submittedName>
        <fullName evidence="2">Uncharacterized protein</fullName>
    </submittedName>
</protein>
<feature type="compositionally biased region" description="Basic and acidic residues" evidence="1">
    <location>
        <begin position="651"/>
        <end position="672"/>
    </location>
</feature>
<feature type="compositionally biased region" description="Basic and acidic residues" evidence="1">
    <location>
        <begin position="1403"/>
        <end position="1420"/>
    </location>
</feature>
<feature type="compositionally biased region" description="Polar residues" evidence="1">
    <location>
        <begin position="132"/>
        <end position="162"/>
    </location>
</feature>
<dbReference type="EMBL" id="QCYY01003432">
    <property type="protein sequence ID" value="ROT63495.1"/>
    <property type="molecule type" value="Genomic_DNA"/>
</dbReference>
<feature type="compositionally biased region" description="Low complexity" evidence="1">
    <location>
        <begin position="1454"/>
        <end position="1475"/>
    </location>
</feature>
<feature type="compositionally biased region" description="Low complexity" evidence="1">
    <location>
        <begin position="556"/>
        <end position="572"/>
    </location>
</feature>
<sequence length="1506" mass="164043">MKPGSLVNRWRAPRWSGAEDGGESDTSEASARSLGRRPQYSRAPSRELHNIPDEELGLLGGRAYSGGGMSLPRPYPGTSSGLTAQGRMMHDSADRIASMYGTLRGPHRRPHSTVGGHPGEALGRDGGHCERQSTNGSAAHTGVHSSQRASQLSPSGSTVQSPEETEALKQSVQEQLQQLVRELEAGEDQLPLAPQPQPPPEQQQQPQQVYLPPSVKALVSPPGTPMFTPPTTPLQPHNTLPGSLETQTLSEETTPYSTPTPSLSHFPISPTSPVQSIQSPLTTPSPLPQVHFRSHSDDAAAHGRATGTTVKDSFTNSTVPKQGHKVISQASGPTSRTEGGGQDRTSRGLLTRIGGNEQVGYNAILDISRERATSPASSDSTEFGHVKRVSSNNEEWLKPTGAVVRNVDNTALEAYRRSRGKGDIMEYQRGKSEDLRHTLDSLERLENQKSRITPSRPTFCRDPPLDERTYSNIGDFNRTNTGTPAMTAANLQLHNQLVAANSANSNINNTDPTNTNSTGSANTLGRANSNICASNDQNNNNGLPTSRSASGIPVKSNSRGSLSTRSSFSGNSISGTKPGELLQPKTYRRSKSKELTPAIEAAGEKLSQLNSGTLKKISPFEAYRRTKSRELPLETVNRDTRIKSPPPAGPERAKSPFERARSSIEKKFERAKSPLAERAANRKSDFPAGKAPVSPIMNRSSNIVKDEDRPAETTKIPEVENVQASDRTKDMEREKAKEIEKETEKDKQKDNKVKKTSSCDPEKPKSMYKLLASRFNRSGSNVPDSSVRSTTDKRSEEEDVSEREDKFHLKRPSRFLKHKTEKSSSKSSVCDEDGSERLERKPSKKLTDALNKFLGRKESKGEEARAATNTLQHPSVLVTGTEEEHPKKPPRVKPKKFSKSHENLCLSSVAEGGEIVTDAQQTDKMQAAVPQVAATTSQPGFTLESVTKSICDHLSQLESDITSRIGNMGVHEQGTVVRPTGTPCRLPTASSVPSLTTYGLSPALASRRSARPTNLDLAAAGIDNHKAPQASQAHTVTTASKDSNHIPVSESEGVKYAQIKKLGSGTGEVAPSEDGSQTPTESGESTTSGPDDQRGVSENDDESVMDRITRKSYYSRFQEIKKPKLRRANTKEDMDQQLAAAKARLMKEDQERAMRDTLSPHKYTSPLGSPRANVTSPPSWENPRRHSRKSLPPEDLSQAYSGGRRGASLQPDDLPGIRRLTSVQPPDVAMGVKRRLPSMPPDERIRSFRAPSTPRESLSGRRVKSIPPEDKMYGQRAPSTQPEDIRRPSPVKSPESPEPTESWSSAKDETRTQAREELSRRLTHLTRISGTSGIAAAKRNVGLAGGNASDGAGIRPYRRTNTTGLLGEPTSTQPGTSTSTGKTLTERPAYRRTNTMDLPPADARARPGSEYRRMLQDPARRYSAARCPASDGTPARWPPPVLQRTLVEDEALNTTPTRTTSRLTSPTPQSSASSSYRNYSTLDSPRYSNASSSITPLSRRTSFYRY</sequence>
<feature type="region of interest" description="Disordered" evidence="1">
    <location>
        <begin position="503"/>
        <end position="591"/>
    </location>
</feature>
<organism evidence="2 3">
    <name type="scientific">Penaeus vannamei</name>
    <name type="common">Whiteleg shrimp</name>
    <name type="synonym">Litopenaeus vannamei</name>
    <dbReference type="NCBI Taxonomy" id="6689"/>
    <lineage>
        <taxon>Eukaryota</taxon>
        <taxon>Metazoa</taxon>
        <taxon>Ecdysozoa</taxon>
        <taxon>Arthropoda</taxon>
        <taxon>Crustacea</taxon>
        <taxon>Multicrustacea</taxon>
        <taxon>Malacostraca</taxon>
        <taxon>Eumalacostraca</taxon>
        <taxon>Eucarida</taxon>
        <taxon>Decapoda</taxon>
        <taxon>Dendrobranchiata</taxon>
        <taxon>Penaeoidea</taxon>
        <taxon>Penaeidae</taxon>
        <taxon>Penaeus</taxon>
    </lineage>
</organism>
<feature type="compositionally biased region" description="Low complexity" evidence="1">
    <location>
        <begin position="1288"/>
        <end position="1305"/>
    </location>
</feature>
<feature type="compositionally biased region" description="Polar residues" evidence="1">
    <location>
        <begin position="328"/>
        <end position="337"/>
    </location>
</feature>
<evidence type="ECO:0000313" key="3">
    <source>
        <dbReference type="Proteomes" id="UP000283509"/>
    </source>
</evidence>
<feature type="compositionally biased region" description="Basic and acidic residues" evidence="1">
    <location>
        <begin position="835"/>
        <end position="847"/>
    </location>
</feature>
<feature type="compositionally biased region" description="Pro residues" evidence="1">
    <location>
        <begin position="222"/>
        <end position="233"/>
    </location>
</feature>
<feature type="compositionally biased region" description="Basic residues" evidence="1">
    <location>
        <begin position="808"/>
        <end position="820"/>
    </location>
</feature>
<proteinExistence type="predicted"/>
<feature type="compositionally biased region" description="Gly residues" evidence="1">
    <location>
        <begin position="58"/>
        <end position="69"/>
    </location>
</feature>
<keyword evidence="3" id="KW-1185">Reference proteome</keyword>
<feature type="compositionally biased region" description="Polar residues" evidence="1">
    <location>
        <begin position="510"/>
        <end position="549"/>
    </location>
</feature>
<feature type="region of interest" description="Disordered" evidence="1">
    <location>
        <begin position="628"/>
        <end position="899"/>
    </location>
</feature>